<organism evidence="2 3">
    <name type="scientific">Arachis hypogaea</name>
    <name type="common">Peanut</name>
    <dbReference type="NCBI Taxonomy" id="3818"/>
    <lineage>
        <taxon>Eukaryota</taxon>
        <taxon>Viridiplantae</taxon>
        <taxon>Streptophyta</taxon>
        <taxon>Embryophyta</taxon>
        <taxon>Tracheophyta</taxon>
        <taxon>Spermatophyta</taxon>
        <taxon>Magnoliopsida</taxon>
        <taxon>eudicotyledons</taxon>
        <taxon>Gunneridae</taxon>
        <taxon>Pentapetalae</taxon>
        <taxon>rosids</taxon>
        <taxon>fabids</taxon>
        <taxon>Fabales</taxon>
        <taxon>Fabaceae</taxon>
        <taxon>Papilionoideae</taxon>
        <taxon>50 kb inversion clade</taxon>
        <taxon>dalbergioids sensu lato</taxon>
        <taxon>Dalbergieae</taxon>
        <taxon>Pterocarpus clade</taxon>
        <taxon>Arachis</taxon>
    </lineage>
</organism>
<dbReference type="AlphaFoldDB" id="A0A445E3F8"/>
<dbReference type="EMBL" id="SDMP01000003">
    <property type="protein sequence ID" value="RYR69895.1"/>
    <property type="molecule type" value="Genomic_DNA"/>
</dbReference>
<gene>
    <name evidence="2" type="ORF">Ahy_A03g016432</name>
</gene>
<proteinExistence type="predicted"/>
<evidence type="ECO:0000313" key="2">
    <source>
        <dbReference type="EMBL" id="RYR69895.1"/>
    </source>
</evidence>
<keyword evidence="3" id="KW-1185">Reference proteome</keyword>
<reference evidence="2 3" key="1">
    <citation type="submission" date="2019-01" db="EMBL/GenBank/DDBJ databases">
        <title>Sequencing of cultivated peanut Arachis hypogaea provides insights into genome evolution and oil improvement.</title>
        <authorList>
            <person name="Chen X."/>
        </authorList>
    </citation>
    <scope>NUCLEOTIDE SEQUENCE [LARGE SCALE GENOMIC DNA]</scope>
    <source>
        <strain evidence="3">cv. Fuhuasheng</strain>
        <tissue evidence="2">Leaves</tissue>
    </source>
</reference>
<name>A0A445E3F8_ARAHY</name>
<sequence length="121" mass="14206">MGRPLRVDQAAVTSFWWRTALRVLVGSLVCKITCRGRDTEPCDTQESIERYVRTHIFCMLGTVVFPDKSTTSLNSKFLPLLRNFHRISAYSWEQSVWRTYTDRCAFTYDMRTTISQTRQIK</sequence>
<evidence type="ECO:0000256" key="1">
    <source>
        <dbReference type="SAM" id="SignalP"/>
    </source>
</evidence>
<feature type="chain" id="PRO_5019191968" description="Aminotransferase-like plant mobile domain-containing protein" evidence="1">
    <location>
        <begin position="37"/>
        <end position="121"/>
    </location>
</feature>
<protein>
    <recommendedName>
        <fullName evidence="4">Aminotransferase-like plant mobile domain-containing protein</fullName>
    </recommendedName>
</protein>
<accession>A0A445E3F8</accession>
<evidence type="ECO:0008006" key="4">
    <source>
        <dbReference type="Google" id="ProtNLM"/>
    </source>
</evidence>
<keyword evidence="1" id="KW-0732">Signal</keyword>
<comment type="caution">
    <text evidence="2">The sequence shown here is derived from an EMBL/GenBank/DDBJ whole genome shotgun (WGS) entry which is preliminary data.</text>
</comment>
<evidence type="ECO:0000313" key="3">
    <source>
        <dbReference type="Proteomes" id="UP000289738"/>
    </source>
</evidence>
<feature type="signal peptide" evidence="1">
    <location>
        <begin position="1"/>
        <end position="36"/>
    </location>
</feature>
<dbReference type="Proteomes" id="UP000289738">
    <property type="component" value="Chromosome A03"/>
</dbReference>